<dbReference type="InterPro" id="IPR052185">
    <property type="entry name" value="IPC_Synthase-Related"/>
</dbReference>
<dbReference type="SMART" id="SM00014">
    <property type="entry name" value="acidPPc"/>
    <property type="match status" value="1"/>
</dbReference>
<accession>A0ABR2VQV7</accession>
<feature type="transmembrane region" description="Helical" evidence="5">
    <location>
        <begin position="127"/>
        <end position="151"/>
    </location>
</feature>
<dbReference type="Gene3D" id="1.20.144.10">
    <property type="entry name" value="Phosphatidic acid phosphatase type 2/haloperoxidase"/>
    <property type="match status" value="1"/>
</dbReference>
<dbReference type="Proteomes" id="UP001479436">
    <property type="component" value="Unassembled WGS sequence"/>
</dbReference>
<comment type="caution">
    <text evidence="7">The sequence shown here is derived from an EMBL/GenBank/DDBJ whole genome shotgun (WGS) entry which is preliminary data.</text>
</comment>
<gene>
    <name evidence="7" type="primary">AUR1_3</name>
    <name evidence="7" type="ORF">K7432_013392</name>
</gene>
<keyword evidence="2 5" id="KW-0812">Transmembrane</keyword>
<evidence type="ECO:0000313" key="8">
    <source>
        <dbReference type="Proteomes" id="UP001479436"/>
    </source>
</evidence>
<dbReference type="Pfam" id="PF14378">
    <property type="entry name" value="PAP2_3"/>
    <property type="match status" value="1"/>
</dbReference>
<feature type="transmembrane region" description="Helical" evidence="5">
    <location>
        <begin position="21"/>
        <end position="39"/>
    </location>
</feature>
<feature type="transmembrane region" description="Helical" evidence="5">
    <location>
        <begin position="226"/>
        <end position="245"/>
    </location>
</feature>
<organism evidence="7 8">
    <name type="scientific">Basidiobolus ranarum</name>
    <dbReference type="NCBI Taxonomy" id="34480"/>
    <lineage>
        <taxon>Eukaryota</taxon>
        <taxon>Fungi</taxon>
        <taxon>Fungi incertae sedis</taxon>
        <taxon>Zoopagomycota</taxon>
        <taxon>Entomophthoromycotina</taxon>
        <taxon>Basidiobolomycetes</taxon>
        <taxon>Basidiobolales</taxon>
        <taxon>Basidiobolaceae</taxon>
        <taxon>Basidiobolus</taxon>
    </lineage>
</organism>
<keyword evidence="3 5" id="KW-1133">Transmembrane helix</keyword>
<proteinExistence type="predicted"/>
<dbReference type="CDD" id="cd03386">
    <property type="entry name" value="PAP2_Aur1_like"/>
    <property type="match status" value="1"/>
</dbReference>
<dbReference type="PANTHER" id="PTHR31310">
    <property type="match status" value="1"/>
</dbReference>
<evidence type="ECO:0000256" key="3">
    <source>
        <dbReference type="ARBA" id="ARBA00022989"/>
    </source>
</evidence>
<keyword evidence="8" id="KW-1185">Reference proteome</keyword>
<dbReference type="EMBL" id="JASJQH010008189">
    <property type="protein sequence ID" value="KAK9694533.1"/>
    <property type="molecule type" value="Genomic_DNA"/>
</dbReference>
<protein>
    <submittedName>
        <fullName evidence="7">Phosphatidylinositol:ceramide phosphoinositol transferase (IPC synthase)</fullName>
    </submittedName>
</protein>
<feature type="transmembrane region" description="Helical" evidence="5">
    <location>
        <begin position="252"/>
        <end position="269"/>
    </location>
</feature>
<reference evidence="7 8" key="1">
    <citation type="submission" date="2023-04" db="EMBL/GenBank/DDBJ databases">
        <title>Genome of Basidiobolus ranarum AG-B5.</title>
        <authorList>
            <person name="Stajich J.E."/>
            <person name="Carter-House D."/>
            <person name="Gryganskyi A."/>
        </authorList>
    </citation>
    <scope>NUCLEOTIDE SEQUENCE [LARGE SCALE GENOMIC DNA]</scope>
    <source>
        <strain evidence="7 8">AG-B5</strain>
    </source>
</reference>
<evidence type="ECO:0000256" key="2">
    <source>
        <dbReference type="ARBA" id="ARBA00022692"/>
    </source>
</evidence>
<dbReference type="InterPro" id="IPR000326">
    <property type="entry name" value="PAP2/HPO"/>
</dbReference>
<dbReference type="InterPro" id="IPR026841">
    <property type="entry name" value="Aur1/Ipt1"/>
</dbReference>
<feature type="transmembrane region" description="Helical" evidence="5">
    <location>
        <begin position="45"/>
        <end position="62"/>
    </location>
</feature>
<evidence type="ECO:0000256" key="5">
    <source>
        <dbReference type="SAM" id="Phobius"/>
    </source>
</evidence>
<comment type="subcellular location">
    <subcellularLocation>
        <location evidence="1">Membrane</location>
        <topology evidence="1">Multi-pass membrane protein</topology>
    </subcellularLocation>
</comment>
<dbReference type="GO" id="GO:0016740">
    <property type="term" value="F:transferase activity"/>
    <property type="evidence" value="ECO:0007669"/>
    <property type="project" value="UniProtKB-KW"/>
</dbReference>
<evidence type="ECO:0000313" key="7">
    <source>
        <dbReference type="EMBL" id="KAK9694533.1"/>
    </source>
</evidence>
<sequence length="367" mass="41676">MKSLQPFIKAYYRFFDRFTLYLSYLELPFLCLASVPFLIWNPLHWALKLSVILIGANVYYFIPRSREIIRPALPVITWLSLFITCGNVPIDLRPSINTTFLPKTEVFLFGGNLSDVLASNTSDWKDVLAWIVYGILHFVNGFVAVPVMYLLGPKGTLPKFVRAYGYMNLAGVITQLLFPTASPWYLYLYGLEPADYSIHGEPGGLARIDEILKIDLYGNTFHNSPLVFGAFPSLHSGCAVMINLFLGHLKPYLIPFNFLYITWIWWACLYFRHHYIVDLIGGFVYAFVCFIIVYKGRIAPQWHGPVKGTPELLPTHIGSHGYVPLDNTSEVFSDLDLDLDEGAEMIISVDAPSMVHTDTKLVHSIYI</sequence>
<keyword evidence="4 5" id="KW-0472">Membrane</keyword>
<evidence type="ECO:0000256" key="1">
    <source>
        <dbReference type="ARBA" id="ARBA00004141"/>
    </source>
</evidence>
<evidence type="ECO:0000259" key="6">
    <source>
        <dbReference type="SMART" id="SM00014"/>
    </source>
</evidence>
<name>A0ABR2VQV7_9FUNG</name>
<dbReference type="PANTHER" id="PTHR31310:SF11">
    <property type="entry name" value="INOSITOL PHOSPHORYLCERAMIDE SYNTHASE CATALYTIC SUBUNIT AUR1"/>
    <property type="match status" value="1"/>
</dbReference>
<keyword evidence="7" id="KW-0808">Transferase</keyword>
<feature type="transmembrane region" description="Helical" evidence="5">
    <location>
        <begin position="163"/>
        <end position="187"/>
    </location>
</feature>
<evidence type="ECO:0000256" key="4">
    <source>
        <dbReference type="ARBA" id="ARBA00023136"/>
    </source>
</evidence>
<feature type="transmembrane region" description="Helical" evidence="5">
    <location>
        <begin position="275"/>
        <end position="294"/>
    </location>
</feature>
<feature type="domain" description="Phosphatidic acid phosphatase type 2/haloperoxidase" evidence="6">
    <location>
        <begin position="158"/>
        <end position="294"/>
    </location>
</feature>
<feature type="transmembrane region" description="Helical" evidence="5">
    <location>
        <begin position="69"/>
        <end position="90"/>
    </location>
</feature>